<dbReference type="GO" id="GO:0000137">
    <property type="term" value="C:Golgi cis cisterna"/>
    <property type="evidence" value="ECO:0007669"/>
    <property type="project" value="TreeGrafter"/>
</dbReference>
<evidence type="ECO:0000313" key="4">
    <source>
        <dbReference type="EMBL" id="ELW47263.1"/>
    </source>
</evidence>
<keyword evidence="1 2" id="KW-0175">Coiled coil</keyword>
<dbReference type="STRING" id="246437.L9JA81"/>
<dbReference type="AlphaFoldDB" id="L9JA81"/>
<accession>L9JA81</accession>
<evidence type="ECO:0000256" key="1">
    <source>
        <dbReference type="ARBA" id="ARBA00023054"/>
    </source>
</evidence>
<dbReference type="GO" id="GO:0007030">
    <property type="term" value="P:Golgi organization"/>
    <property type="evidence" value="ECO:0007669"/>
    <property type="project" value="TreeGrafter"/>
</dbReference>
<sequence>MVLGQSSKSNEDLKKLISELEEKLRLLTAEKAAGHLRMEELQKKLEMSELLLQQSHFLQCMKEKGDLEHRMSELECRFHLYCGETNTIIPTGQYNALQHNQDATLKACSQENTDYISWLEHNQGEMESPFLAPTPALPALQDFRAADRLTNHPEISLADPVPPAQSQAMMGSLAGNLTGEKAEQLLPDMKKPQECAGLGSNPCMPFYQTERDELNILVI</sequence>
<feature type="coiled-coil region" evidence="2">
    <location>
        <begin position="3"/>
        <end position="30"/>
    </location>
</feature>
<dbReference type="InParanoid" id="L9JA81"/>
<dbReference type="GO" id="GO:0032580">
    <property type="term" value="C:Golgi cisterna membrane"/>
    <property type="evidence" value="ECO:0007669"/>
    <property type="project" value="TreeGrafter"/>
</dbReference>
<evidence type="ECO:0000259" key="3">
    <source>
        <dbReference type="Pfam" id="PF15070"/>
    </source>
</evidence>
<dbReference type="InterPro" id="IPR043937">
    <property type="entry name" value="GOLGA_C"/>
</dbReference>
<dbReference type="EMBL" id="KB321133">
    <property type="protein sequence ID" value="ELW47263.1"/>
    <property type="molecule type" value="Genomic_DNA"/>
</dbReference>
<dbReference type="Pfam" id="PF19046">
    <property type="entry name" value="GM130_C"/>
    <property type="match status" value="1"/>
</dbReference>
<gene>
    <name evidence="4" type="ORF">TREES_T100018794</name>
</gene>
<reference evidence="5" key="2">
    <citation type="journal article" date="2013" name="Nat. Commun.">
        <title>Genome of the Chinese tree shrew.</title>
        <authorList>
            <person name="Fan Y."/>
            <person name="Huang Z.Y."/>
            <person name="Cao C.C."/>
            <person name="Chen C.S."/>
            <person name="Chen Y.X."/>
            <person name="Fan D.D."/>
            <person name="He J."/>
            <person name="Hou H.L."/>
            <person name="Hu L."/>
            <person name="Hu X.T."/>
            <person name="Jiang X.T."/>
            <person name="Lai R."/>
            <person name="Lang Y.S."/>
            <person name="Liang B."/>
            <person name="Liao S.G."/>
            <person name="Mu D."/>
            <person name="Ma Y.Y."/>
            <person name="Niu Y.Y."/>
            <person name="Sun X.Q."/>
            <person name="Xia J.Q."/>
            <person name="Xiao J."/>
            <person name="Xiong Z.Q."/>
            <person name="Xu L."/>
            <person name="Yang L."/>
            <person name="Zhang Y."/>
            <person name="Zhao W."/>
            <person name="Zhao X.D."/>
            <person name="Zheng Y.T."/>
            <person name="Zhou J.M."/>
            <person name="Zhu Y.B."/>
            <person name="Zhang G.J."/>
            <person name="Wang J."/>
            <person name="Yao Y.G."/>
        </authorList>
    </citation>
    <scope>NUCLEOTIDE SEQUENCE [LARGE SCALE GENOMIC DNA]</scope>
</reference>
<feature type="domain" description="Golgin subfamily A conserved" evidence="3">
    <location>
        <begin position="27"/>
        <end position="127"/>
    </location>
</feature>
<keyword evidence="5" id="KW-1185">Reference proteome</keyword>
<proteinExistence type="predicted"/>
<reference evidence="5" key="1">
    <citation type="submission" date="2012-07" db="EMBL/GenBank/DDBJ databases">
        <title>Genome of the Chinese tree shrew, a rising model animal genetically related to primates.</title>
        <authorList>
            <person name="Zhang G."/>
            <person name="Fan Y."/>
            <person name="Yao Y."/>
            <person name="Huang Z."/>
        </authorList>
    </citation>
    <scope>NUCLEOTIDE SEQUENCE [LARGE SCALE GENOMIC DNA]</scope>
</reference>
<evidence type="ECO:0000256" key="2">
    <source>
        <dbReference type="SAM" id="Coils"/>
    </source>
</evidence>
<dbReference type="PANTHER" id="PTHR10881:SF46">
    <property type="entry name" value="GOLGIN SUBFAMILY A MEMBER 2"/>
    <property type="match status" value="1"/>
</dbReference>
<protein>
    <submittedName>
        <fullName evidence="4">Golgin subfamily A member 2</fullName>
    </submittedName>
</protein>
<organism evidence="4 5">
    <name type="scientific">Tupaia chinensis</name>
    <name type="common">Chinese tree shrew</name>
    <name type="synonym">Tupaia belangeri chinensis</name>
    <dbReference type="NCBI Taxonomy" id="246437"/>
    <lineage>
        <taxon>Eukaryota</taxon>
        <taxon>Metazoa</taxon>
        <taxon>Chordata</taxon>
        <taxon>Craniata</taxon>
        <taxon>Vertebrata</taxon>
        <taxon>Euteleostomi</taxon>
        <taxon>Mammalia</taxon>
        <taxon>Eutheria</taxon>
        <taxon>Euarchontoglires</taxon>
        <taxon>Scandentia</taxon>
        <taxon>Tupaiidae</taxon>
        <taxon>Tupaia</taxon>
    </lineage>
</organism>
<dbReference type="Pfam" id="PF15070">
    <property type="entry name" value="GOLGA2L5"/>
    <property type="match status" value="1"/>
</dbReference>
<dbReference type="GO" id="GO:0005801">
    <property type="term" value="C:cis-Golgi network"/>
    <property type="evidence" value="ECO:0007669"/>
    <property type="project" value="InterPro"/>
</dbReference>
<dbReference type="Proteomes" id="UP000011518">
    <property type="component" value="Unassembled WGS sequence"/>
</dbReference>
<dbReference type="InterPro" id="IPR043976">
    <property type="entry name" value="GOLGA_cons_dom"/>
</dbReference>
<dbReference type="InterPro" id="IPR024858">
    <property type="entry name" value="GOLGA"/>
</dbReference>
<dbReference type="PANTHER" id="PTHR10881">
    <property type="entry name" value="GOLGIN SUBFAMILY A MEMBER-RELATED"/>
    <property type="match status" value="1"/>
</dbReference>
<evidence type="ECO:0000313" key="5">
    <source>
        <dbReference type="Proteomes" id="UP000011518"/>
    </source>
</evidence>
<name>L9JA81_TUPCH</name>